<dbReference type="RefSeq" id="WP_406698674.1">
    <property type="nucleotide sequence ID" value="NZ_CP155447.1"/>
</dbReference>
<dbReference type="GO" id="GO:0046872">
    <property type="term" value="F:metal ion binding"/>
    <property type="evidence" value="ECO:0007669"/>
    <property type="project" value="UniProtKB-KW"/>
</dbReference>
<dbReference type="InterPro" id="IPR013658">
    <property type="entry name" value="SGL"/>
</dbReference>
<dbReference type="PANTHER" id="PTHR47572:SF4">
    <property type="entry name" value="LACTONASE DRP35"/>
    <property type="match status" value="1"/>
</dbReference>
<dbReference type="AlphaFoldDB" id="A0AAU7CL54"/>
<feature type="binding site" evidence="3">
    <location>
        <position position="129"/>
    </location>
    <ligand>
        <name>substrate</name>
    </ligand>
</feature>
<reference evidence="5" key="1">
    <citation type="submission" date="2024-05" db="EMBL/GenBank/DDBJ databases">
        <title>Planctomycetes of the genus Singulisphaera possess chitinolytic capabilities.</title>
        <authorList>
            <person name="Ivanova A."/>
        </authorList>
    </citation>
    <scope>NUCLEOTIDE SEQUENCE</scope>
    <source>
        <strain evidence="5">Ch08T</strain>
    </source>
</reference>
<dbReference type="InterPro" id="IPR051262">
    <property type="entry name" value="SMP-30/CGR1_Lactonase"/>
</dbReference>
<evidence type="ECO:0000259" key="4">
    <source>
        <dbReference type="Pfam" id="PF08450"/>
    </source>
</evidence>
<keyword evidence="3" id="KW-0862">Zinc</keyword>
<dbReference type="InterPro" id="IPR005511">
    <property type="entry name" value="SMP-30"/>
</dbReference>
<keyword evidence="1" id="KW-0378">Hydrolase</keyword>
<dbReference type="Pfam" id="PF08450">
    <property type="entry name" value="SGL"/>
    <property type="match status" value="1"/>
</dbReference>
<dbReference type="PANTHER" id="PTHR47572">
    <property type="entry name" value="LIPOPROTEIN-RELATED"/>
    <property type="match status" value="1"/>
</dbReference>
<comment type="cofactor">
    <cofactor evidence="3">
        <name>Zn(2+)</name>
        <dbReference type="ChEBI" id="CHEBI:29105"/>
    </cofactor>
    <text evidence="3">Binds 1 divalent metal cation per subunit.</text>
</comment>
<evidence type="ECO:0000256" key="1">
    <source>
        <dbReference type="ARBA" id="ARBA00022801"/>
    </source>
</evidence>
<feature type="domain" description="SMP-30/Gluconolactonase/LRE-like region" evidence="4">
    <location>
        <begin position="45"/>
        <end position="287"/>
    </location>
</feature>
<dbReference type="SUPFAM" id="SSF63829">
    <property type="entry name" value="Calcium-dependent phosphotriesterase"/>
    <property type="match status" value="1"/>
</dbReference>
<dbReference type="GO" id="GO:0016787">
    <property type="term" value="F:hydrolase activity"/>
    <property type="evidence" value="ECO:0007669"/>
    <property type="project" value="UniProtKB-KW"/>
</dbReference>
<feature type="binding site" evidence="3">
    <location>
        <position position="179"/>
    </location>
    <ligand>
        <name>a divalent metal cation</name>
        <dbReference type="ChEBI" id="CHEBI:60240"/>
    </ligand>
</feature>
<gene>
    <name evidence="5" type="ORF">V5E97_07280</name>
</gene>
<dbReference type="EMBL" id="CP155447">
    <property type="protein sequence ID" value="XBH05823.1"/>
    <property type="molecule type" value="Genomic_DNA"/>
</dbReference>
<dbReference type="InterPro" id="IPR011042">
    <property type="entry name" value="6-blade_b-propeller_TolB-like"/>
</dbReference>
<evidence type="ECO:0000256" key="3">
    <source>
        <dbReference type="PIRSR" id="PIRSR605511-2"/>
    </source>
</evidence>
<protein>
    <submittedName>
        <fullName evidence="5">SMP-30/gluconolactonase/LRE family protein</fullName>
    </submittedName>
</protein>
<dbReference type="PRINTS" id="PR01790">
    <property type="entry name" value="SMP30FAMILY"/>
</dbReference>
<name>A0AAU7CL54_9BACT</name>
<keyword evidence="3" id="KW-0479">Metal-binding</keyword>
<feature type="active site" description="Proton donor/acceptor" evidence="2">
    <location>
        <position position="229"/>
    </location>
</feature>
<organism evidence="5">
    <name type="scientific">Singulisphaera sp. Ch08</name>
    <dbReference type="NCBI Taxonomy" id="3120278"/>
    <lineage>
        <taxon>Bacteria</taxon>
        <taxon>Pseudomonadati</taxon>
        <taxon>Planctomycetota</taxon>
        <taxon>Planctomycetia</taxon>
        <taxon>Isosphaerales</taxon>
        <taxon>Isosphaeraceae</taxon>
        <taxon>Singulisphaera</taxon>
    </lineage>
</organism>
<evidence type="ECO:0000313" key="5">
    <source>
        <dbReference type="EMBL" id="XBH05823.1"/>
    </source>
</evidence>
<evidence type="ECO:0000256" key="2">
    <source>
        <dbReference type="PIRSR" id="PIRSR605511-1"/>
    </source>
</evidence>
<sequence>MFPTLLTLALTISAAPETTSGVVAPGATLEKLWDQGSFTEGGALTQDGSILFSDIGDRIMRFDPATKAVTAFRDPSGRSNGLIFDPQGRLIVAEGANTGGGRRVSITERDGKIRTLADGYQGKRFNSPNDVAVDGKGRVYVSDPRYVGDEPRELDFEAVFRIDPDGRVVRLETTARKPNGLAISPDGKILYVADTGPSRRALLALDLGEDGSVGPPRVLHDFGDGRGIDGLTVTTDGRLVVTAGNGPKGGVYILTPAGKPAGFIPTPEAPSNVEFGGPERKTLYITAGKSLYRIETTMTGHHLWPPR</sequence>
<proteinExistence type="predicted"/>
<feature type="binding site" evidence="3">
    <location>
        <position position="229"/>
    </location>
    <ligand>
        <name>a divalent metal cation</name>
        <dbReference type="ChEBI" id="CHEBI:60240"/>
    </ligand>
</feature>
<accession>A0AAU7CL54</accession>
<dbReference type="Gene3D" id="2.120.10.30">
    <property type="entry name" value="TolB, C-terminal domain"/>
    <property type="match status" value="1"/>
</dbReference>